<feature type="chain" id="PRO_5042073075" evidence="1">
    <location>
        <begin position="22"/>
        <end position="752"/>
    </location>
</feature>
<evidence type="ECO:0000313" key="2">
    <source>
        <dbReference type="EMBL" id="KAJ8708233.1"/>
    </source>
</evidence>
<dbReference type="AlphaFoldDB" id="A0AAD7YA17"/>
<keyword evidence="3" id="KW-1185">Reference proteome</keyword>
<sequence>MLRECVLLVSVCVFGVGSLSGRGFFCRDPDTGKLHPANSTWTATTFCGKYHCKLKRKNITAAQYAPLRQINITDIQLLGQNLTTIDVQKKEVFVKKDEAQNKVVSTENKTELDAIASIDNNNSSKDQGITLEDIINDKNGVDKDRYLSDEEIKSLTQVLHTLKKGDLEAIVEIYNLAQDIYKELDRATTEHALNEAITNTETLNKGILKSDLFKKIAKHNHASYWYEPLFTGKIRSGELLRPDVVRTDINPEIPPLAIGLQVPAPVNVPKPTPSSLLGQKSFNLSPIPVYQIRRLSDSFFNGPLSHKDFGKLPYYYPMSNFQRMSSYKHEQKPNIKVMVNAVTPNTVPIPLLPIVTTTSDPILVNKVDTNKSIVTKYNKDLSPTIFLPYPFINMQHHNWSLPQSIYHKNKLDMRRKESLFDKLDLLGKDKYTVDQIGKRRPLENNLDRLELITKDENLFNEIQIGTRRKDDKIGDLIEMRKKEENIGDQLRMHRKGEHIDDQLEMQRKEEKNDDQLRMYRKEEKIGNQLGMRRRQDNILNKLEFLTKETTAKLSGILDPRRKGDINNKNTITIKHNEQKSEGKKSNAILMNPDLENFEDLQVRPSKTKENMVNTNVKQEGEEKGRRLIERRRPEWLTDSLPQQIIDEVRAHIQEKQRLFIHPVPLRKKVKLERVAKLLNLDTIKRSKRAVDEDRPTDEQNEIKDSSPLESELYEVYIESTTCNADYTIPGYFRYGNLTQPFPECCPQRIPTR</sequence>
<gene>
    <name evidence="2" type="ORF">PYW07_010358</name>
</gene>
<feature type="signal peptide" evidence="1">
    <location>
        <begin position="1"/>
        <end position="21"/>
    </location>
</feature>
<accession>A0AAD7YA17</accession>
<name>A0AAD7YA17_MYTSE</name>
<evidence type="ECO:0000256" key="1">
    <source>
        <dbReference type="SAM" id="SignalP"/>
    </source>
</evidence>
<evidence type="ECO:0000313" key="3">
    <source>
        <dbReference type="Proteomes" id="UP001231518"/>
    </source>
</evidence>
<keyword evidence="1" id="KW-0732">Signal</keyword>
<dbReference type="EMBL" id="JARGEI010000026">
    <property type="protein sequence ID" value="KAJ8708233.1"/>
    <property type="molecule type" value="Genomic_DNA"/>
</dbReference>
<reference evidence="2" key="1">
    <citation type="submission" date="2023-03" db="EMBL/GenBank/DDBJ databases">
        <title>Chromosome-level genomes of two armyworms, Mythimna separata and Mythimna loreyi, provide insights into the biosynthesis and reception of sex pheromones.</title>
        <authorList>
            <person name="Zhao H."/>
        </authorList>
    </citation>
    <scope>NUCLEOTIDE SEQUENCE</scope>
    <source>
        <strain evidence="2">BeijingLab</strain>
        <tissue evidence="2">Pupa</tissue>
    </source>
</reference>
<protein>
    <submittedName>
        <fullName evidence="2">Uncharacterized protein</fullName>
    </submittedName>
</protein>
<proteinExistence type="predicted"/>
<dbReference type="Proteomes" id="UP001231518">
    <property type="component" value="Chromosome 25"/>
</dbReference>
<comment type="caution">
    <text evidence="2">The sequence shown here is derived from an EMBL/GenBank/DDBJ whole genome shotgun (WGS) entry which is preliminary data.</text>
</comment>
<organism evidence="2 3">
    <name type="scientific">Mythimna separata</name>
    <name type="common">Oriental armyworm</name>
    <name type="synonym">Pseudaletia separata</name>
    <dbReference type="NCBI Taxonomy" id="271217"/>
    <lineage>
        <taxon>Eukaryota</taxon>
        <taxon>Metazoa</taxon>
        <taxon>Ecdysozoa</taxon>
        <taxon>Arthropoda</taxon>
        <taxon>Hexapoda</taxon>
        <taxon>Insecta</taxon>
        <taxon>Pterygota</taxon>
        <taxon>Neoptera</taxon>
        <taxon>Endopterygota</taxon>
        <taxon>Lepidoptera</taxon>
        <taxon>Glossata</taxon>
        <taxon>Ditrysia</taxon>
        <taxon>Noctuoidea</taxon>
        <taxon>Noctuidae</taxon>
        <taxon>Noctuinae</taxon>
        <taxon>Hadenini</taxon>
        <taxon>Mythimna</taxon>
    </lineage>
</organism>